<dbReference type="Proteomes" id="UP001209654">
    <property type="component" value="Unassembled WGS sequence"/>
</dbReference>
<feature type="transmembrane region" description="Helical" evidence="2">
    <location>
        <begin position="155"/>
        <end position="183"/>
    </location>
</feature>
<feature type="compositionally biased region" description="Polar residues" evidence="1">
    <location>
        <begin position="16"/>
        <end position="45"/>
    </location>
</feature>
<evidence type="ECO:0000256" key="2">
    <source>
        <dbReference type="SAM" id="Phobius"/>
    </source>
</evidence>
<keyword evidence="2" id="KW-0472">Membrane</keyword>
<protein>
    <submittedName>
        <fullName evidence="3">Uncharacterized protein</fullName>
    </submittedName>
</protein>
<name>A0ABQ5MVZ9_9MICC</name>
<keyword evidence="2" id="KW-0812">Transmembrane</keyword>
<gene>
    <name evidence="3" type="ORF">AHIS1636_25550</name>
</gene>
<comment type="caution">
    <text evidence="3">The sequence shown here is derived from an EMBL/GenBank/DDBJ whole genome shotgun (WGS) entry which is preliminary data.</text>
</comment>
<organism evidence="3 4">
    <name type="scientific">Arthrobacter mangrovi</name>
    <dbReference type="NCBI Taxonomy" id="2966350"/>
    <lineage>
        <taxon>Bacteria</taxon>
        <taxon>Bacillati</taxon>
        <taxon>Actinomycetota</taxon>
        <taxon>Actinomycetes</taxon>
        <taxon>Micrococcales</taxon>
        <taxon>Micrococcaceae</taxon>
        <taxon>Arthrobacter</taxon>
    </lineage>
</organism>
<evidence type="ECO:0000313" key="4">
    <source>
        <dbReference type="Proteomes" id="UP001209654"/>
    </source>
</evidence>
<reference evidence="3 4" key="1">
    <citation type="journal article" date="2023" name="Int. J. Syst. Evol. Microbiol.">
        <title>Arthrobacter mangrovi sp. nov., an actinobacterium isolated from the rhizosphere of a mangrove.</title>
        <authorList>
            <person name="Hamada M."/>
            <person name="Saitou S."/>
            <person name="Enomoto N."/>
            <person name="Nanri K."/>
            <person name="Hidaka K."/>
            <person name="Miura T."/>
            <person name="Tamura T."/>
        </authorList>
    </citation>
    <scope>NUCLEOTIDE SEQUENCE [LARGE SCALE GENOMIC DNA]</scope>
    <source>
        <strain evidence="3 4">NBRC 112813</strain>
    </source>
</reference>
<dbReference type="EMBL" id="BRVS01000012">
    <property type="protein sequence ID" value="GLB68113.1"/>
    <property type="molecule type" value="Genomic_DNA"/>
</dbReference>
<keyword evidence="2" id="KW-1133">Transmembrane helix</keyword>
<accession>A0ABQ5MVZ9</accession>
<feature type="region of interest" description="Disordered" evidence="1">
    <location>
        <begin position="1"/>
        <end position="105"/>
    </location>
</feature>
<keyword evidence="4" id="KW-1185">Reference proteome</keyword>
<evidence type="ECO:0000313" key="3">
    <source>
        <dbReference type="EMBL" id="GLB68113.1"/>
    </source>
</evidence>
<feature type="compositionally biased region" description="Basic and acidic residues" evidence="1">
    <location>
        <begin position="74"/>
        <end position="83"/>
    </location>
</feature>
<feature type="transmembrane region" description="Helical" evidence="2">
    <location>
        <begin position="115"/>
        <end position="135"/>
    </location>
</feature>
<proteinExistence type="predicted"/>
<feature type="compositionally biased region" description="Low complexity" evidence="1">
    <location>
        <begin position="93"/>
        <end position="105"/>
    </location>
</feature>
<dbReference type="RefSeq" id="WP_264796212.1">
    <property type="nucleotide sequence ID" value="NZ_BRVS01000012.1"/>
</dbReference>
<sequence length="189" mass="19629">MPGFDERYDPIYQRGHQGQASGTGQSARASGNGQIRQSSGSSSPEQAAGSGQVAQPVPRPPDHSPFSRPNHFHRPADPARDGFLDGPGISEVAPAGDPAGPAEPAASAARKINPFLLALWLVGLVALGLGIFSALVPLGVIDTDQFAPGPDPSVWLFILPTLSPGFLSGGFVCIGLALGLHALAWQRRR</sequence>
<evidence type="ECO:0000256" key="1">
    <source>
        <dbReference type="SAM" id="MobiDB-lite"/>
    </source>
</evidence>